<sequence>MDVLASYSIFQELQLVHDTGYFSALPSLEETWQQGGLLFQMFLETVICVYLSTHPLTPYCAERSSPASCLRLSHQHTSLRTRCRAPGPPAETCLTSGVRRSPVGTRLRVLRAVADRIARPSMHELGTFNPVHFFVLTTIRLGRGDRGEVASIKKGNLIWGLEGGQQRERGARG</sequence>
<keyword evidence="2" id="KW-1185">Reference proteome</keyword>
<name>A0A7J7WHD0_MYOMY</name>
<evidence type="ECO:0000313" key="2">
    <source>
        <dbReference type="Proteomes" id="UP000527355"/>
    </source>
</evidence>
<evidence type="ECO:0000313" key="1">
    <source>
        <dbReference type="EMBL" id="KAF6336772.1"/>
    </source>
</evidence>
<comment type="caution">
    <text evidence="1">The sequence shown here is derived from an EMBL/GenBank/DDBJ whole genome shotgun (WGS) entry which is preliminary data.</text>
</comment>
<dbReference type="Proteomes" id="UP000527355">
    <property type="component" value="Unassembled WGS sequence"/>
</dbReference>
<protein>
    <submittedName>
        <fullName evidence="1">Kruppel like factor 7</fullName>
    </submittedName>
</protein>
<organism evidence="1 2">
    <name type="scientific">Myotis myotis</name>
    <name type="common">Greater mouse-eared bat</name>
    <name type="synonym">Vespertilio myotis</name>
    <dbReference type="NCBI Taxonomy" id="51298"/>
    <lineage>
        <taxon>Eukaryota</taxon>
        <taxon>Metazoa</taxon>
        <taxon>Chordata</taxon>
        <taxon>Craniata</taxon>
        <taxon>Vertebrata</taxon>
        <taxon>Euteleostomi</taxon>
        <taxon>Mammalia</taxon>
        <taxon>Eutheria</taxon>
        <taxon>Laurasiatheria</taxon>
        <taxon>Chiroptera</taxon>
        <taxon>Yangochiroptera</taxon>
        <taxon>Vespertilionidae</taxon>
        <taxon>Myotis</taxon>
    </lineage>
</organism>
<proteinExistence type="predicted"/>
<dbReference type="EMBL" id="JABWUV010000008">
    <property type="protein sequence ID" value="KAF6336772.1"/>
    <property type="molecule type" value="Genomic_DNA"/>
</dbReference>
<dbReference type="AlphaFoldDB" id="A0A7J7WHD0"/>
<reference evidence="1 2" key="1">
    <citation type="journal article" date="2020" name="Nature">
        <title>Six reference-quality genomes reveal evolution of bat adaptations.</title>
        <authorList>
            <person name="Jebb D."/>
            <person name="Huang Z."/>
            <person name="Pippel M."/>
            <person name="Hughes G.M."/>
            <person name="Lavrichenko K."/>
            <person name="Devanna P."/>
            <person name="Winkler S."/>
            <person name="Jermiin L.S."/>
            <person name="Skirmuntt E.C."/>
            <person name="Katzourakis A."/>
            <person name="Burkitt-Gray L."/>
            <person name="Ray D.A."/>
            <person name="Sullivan K.A.M."/>
            <person name="Roscito J.G."/>
            <person name="Kirilenko B.M."/>
            <person name="Davalos L.M."/>
            <person name="Corthals A.P."/>
            <person name="Power M.L."/>
            <person name="Jones G."/>
            <person name="Ransome R.D."/>
            <person name="Dechmann D.K.N."/>
            <person name="Locatelli A.G."/>
            <person name="Puechmaille S.J."/>
            <person name="Fedrigo O."/>
            <person name="Jarvis E.D."/>
            <person name="Hiller M."/>
            <person name="Vernes S.C."/>
            <person name="Myers E.W."/>
            <person name="Teeling E.C."/>
        </authorList>
    </citation>
    <scope>NUCLEOTIDE SEQUENCE [LARGE SCALE GENOMIC DNA]</scope>
    <source>
        <strain evidence="1">MMyoMyo1</strain>
        <tissue evidence="1">Flight muscle</tissue>
    </source>
</reference>
<accession>A0A7J7WHD0</accession>
<gene>
    <name evidence="1" type="ORF">mMyoMyo1_007371</name>
</gene>